<comment type="caution">
    <text evidence="1">The sequence shown here is derived from an EMBL/GenBank/DDBJ whole genome shotgun (WGS) entry which is preliminary data.</text>
</comment>
<organism evidence="1 2">
    <name type="scientific">Liparis tanakae</name>
    <name type="common">Tanaka's snailfish</name>
    <dbReference type="NCBI Taxonomy" id="230148"/>
    <lineage>
        <taxon>Eukaryota</taxon>
        <taxon>Metazoa</taxon>
        <taxon>Chordata</taxon>
        <taxon>Craniata</taxon>
        <taxon>Vertebrata</taxon>
        <taxon>Euteleostomi</taxon>
        <taxon>Actinopterygii</taxon>
        <taxon>Neopterygii</taxon>
        <taxon>Teleostei</taxon>
        <taxon>Neoteleostei</taxon>
        <taxon>Acanthomorphata</taxon>
        <taxon>Eupercaria</taxon>
        <taxon>Perciformes</taxon>
        <taxon>Cottioidei</taxon>
        <taxon>Cottales</taxon>
        <taxon>Liparidae</taxon>
        <taxon>Liparis</taxon>
    </lineage>
</organism>
<dbReference type="EMBL" id="SRLO01000148">
    <property type="protein sequence ID" value="TNN71516.1"/>
    <property type="molecule type" value="Genomic_DNA"/>
</dbReference>
<sequence>MQGTCPSMDHVPSKRPHKVQARCVGKRVAVFGPGRGCFGLAAATPGDVILGSIAEDVLPPVW</sequence>
<reference evidence="1 2" key="1">
    <citation type="submission" date="2019-03" db="EMBL/GenBank/DDBJ databases">
        <title>First draft genome of Liparis tanakae, snailfish: a comprehensive survey of snailfish specific genes.</title>
        <authorList>
            <person name="Kim W."/>
            <person name="Song I."/>
            <person name="Jeong J.-H."/>
            <person name="Kim D."/>
            <person name="Kim S."/>
            <person name="Ryu S."/>
            <person name="Song J.Y."/>
            <person name="Lee S.K."/>
        </authorList>
    </citation>
    <scope>NUCLEOTIDE SEQUENCE [LARGE SCALE GENOMIC DNA]</scope>
    <source>
        <tissue evidence="1">Muscle</tissue>
    </source>
</reference>
<proteinExistence type="predicted"/>
<dbReference type="Proteomes" id="UP000314294">
    <property type="component" value="Unassembled WGS sequence"/>
</dbReference>
<evidence type="ECO:0000313" key="2">
    <source>
        <dbReference type="Proteomes" id="UP000314294"/>
    </source>
</evidence>
<protein>
    <submittedName>
        <fullName evidence="1">Uncharacterized protein</fullName>
    </submittedName>
</protein>
<gene>
    <name evidence="1" type="ORF">EYF80_018202</name>
</gene>
<name>A0A4Z2I0F1_9TELE</name>
<accession>A0A4Z2I0F1</accession>
<dbReference type="AlphaFoldDB" id="A0A4Z2I0F1"/>
<keyword evidence="2" id="KW-1185">Reference proteome</keyword>
<evidence type="ECO:0000313" key="1">
    <source>
        <dbReference type="EMBL" id="TNN71516.1"/>
    </source>
</evidence>